<organism evidence="2 3">
    <name type="scientific">Megalodesulfovibrio gigas (strain ATCC 19364 / DSM 1382 / NCIMB 9332 / VKM B-1759)</name>
    <name type="common">Desulfovibrio gigas</name>
    <dbReference type="NCBI Taxonomy" id="1121448"/>
    <lineage>
        <taxon>Bacteria</taxon>
        <taxon>Pseudomonadati</taxon>
        <taxon>Thermodesulfobacteriota</taxon>
        <taxon>Desulfovibrionia</taxon>
        <taxon>Desulfovibrionales</taxon>
        <taxon>Desulfovibrionaceae</taxon>
        <taxon>Megalodesulfovibrio</taxon>
    </lineage>
</organism>
<dbReference type="KEGG" id="dgg:DGI_1218"/>
<dbReference type="Proteomes" id="UP000016587">
    <property type="component" value="Chromosome"/>
</dbReference>
<dbReference type="SMART" id="SM00955">
    <property type="entry name" value="RNB"/>
    <property type="match status" value="1"/>
</dbReference>
<protein>
    <submittedName>
        <fullName evidence="2">Putative ribonuclease II</fullName>
    </submittedName>
</protein>
<sequence length="702" mass="77724">MILPAVQYPGPGCVVEFLHSNKPQLAIVVGESGGRLRLFTQNKRETLLPAARVLPWAGPQYGAALSRNELEHILEERHQVRAALEAGIDPMAIWELAQGELAQADLTWFAELLWPREEARDADRRAAVGRVLLACKTHFRFQPPYFEIHPQALVDARLVEQEQRAAREALQTAGERLFPLLWNVHLGRTAPPPLPSTPEEQQLAELLRVRITNPEDQDTAPLWQQLKKGLPPEEAQLPFLLARAWGLVPHHYNIPLDQAGYEDDAAWAAVFQDELDAWIADAGAWSATAATLDLPLASIDGETTRDIDDAFRIQALEDGGFRCVVALACPVLGYPLGGPLDEAVRRRASSLYLPEAVLHMLPEAVGLDRFSLFAGVARPALVLDMRLDAQGMLVETTPSLAQVSVSANHTYQQAEIHMDSSQDDPCGLRTGYALALLRRQRRLDRGALQVERSEPELVLEGQGLGRDAQVRLEHKPETPRAQLLVSELMILVNAAAARWAAAQDVPLLHRTQDVPISAEAQGIWSRPQDIYRAMRGIGATGLELTPRRHATLGESMYAPVSSPLRRYVDLVNQAQLAGMLQQGRAPLGREQLEAMLPGIQSNAEATGRVQRFRTRYWKMEALRQAAAHGSFPAVVVEQHAAMVACALPEAQLYIRGPRRLFGDDCHVGQRVQLTLGRIDPLHNEMHIVETAVDYGVEDVLEM</sequence>
<dbReference type="PATRIC" id="fig|1121448.10.peg.1211"/>
<dbReference type="STRING" id="1121448.DGI_1218"/>
<name>T2GA93_MEGG1</name>
<dbReference type="GO" id="GO:0000932">
    <property type="term" value="C:P-body"/>
    <property type="evidence" value="ECO:0007669"/>
    <property type="project" value="TreeGrafter"/>
</dbReference>
<reference evidence="3" key="2">
    <citation type="submission" date="2013-07" db="EMBL/GenBank/DDBJ databases">
        <authorList>
            <person name="Morais-Silva F.O."/>
            <person name="Rezende A.M."/>
            <person name="Pimentel C."/>
            <person name="Resende D.M."/>
            <person name="Santos C.I."/>
            <person name="Clemente C."/>
            <person name="de Oliveira L.M."/>
            <person name="da Silva S.M."/>
            <person name="Costa D.A."/>
            <person name="Varela-Raposo A."/>
            <person name="Horacio E.C.A."/>
            <person name="Matos M."/>
            <person name="Flores O."/>
            <person name="Ruiz J.C."/>
            <person name="Rodrigues-Pousada C."/>
        </authorList>
    </citation>
    <scope>NUCLEOTIDE SEQUENCE [LARGE SCALE GENOMIC DNA]</scope>
    <source>
        <strain evidence="3">ATCC 19364 / DSM 1382 / NCIMB 9332 / VKM B-1759</strain>
    </source>
</reference>
<dbReference type="OrthoDB" id="5288992at2"/>
<gene>
    <name evidence="2" type="ORF">DGI_1218</name>
</gene>
<dbReference type="GO" id="GO:0006402">
    <property type="term" value="P:mRNA catabolic process"/>
    <property type="evidence" value="ECO:0007669"/>
    <property type="project" value="TreeGrafter"/>
</dbReference>
<dbReference type="eggNOG" id="COG0557">
    <property type="taxonomic scope" value="Bacteria"/>
</dbReference>
<dbReference type="HOGENOM" id="CLU_015903_1_1_7"/>
<dbReference type="InterPro" id="IPR050180">
    <property type="entry name" value="RNR_Ribonuclease"/>
</dbReference>
<dbReference type="SUPFAM" id="SSF50249">
    <property type="entry name" value="Nucleic acid-binding proteins"/>
    <property type="match status" value="1"/>
</dbReference>
<proteinExistence type="predicted"/>
<accession>T2GA93</accession>
<reference evidence="2 3" key="1">
    <citation type="journal article" date="2013" name="J. Bacteriol.">
        <title>Roles of HynAB and Ech, the only two hydrogenases found in the model sulfate reducer Desulfovibrio gigas.</title>
        <authorList>
            <person name="Morais-Silva F.O."/>
            <person name="Santos C.I."/>
            <person name="Rodrigues R."/>
            <person name="Pereira I.A."/>
            <person name="Rodrigues-Pousada C."/>
        </authorList>
    </citation>
    <scope>NUCLEOTIDE SEQUENCE [LARGE SCALE GENOMIC DNA]</scope>
    <source>
        <strain evidence="3">ATCC 19364 / DSM 1382 / NCIMB 9332 / VKM B-1759</strain>
    </source>
</reference>
<dbReference type="InterPro" id="IPR012340">
    <property type="entry name" value="NA-bd_OB-fold"/>
</dbReference>
<dbReference type="EMBL" id="CP006585">
    <property type="protein sequence ID" value="AGW13074.1"/>
    <property type="molecule type" value="Genomic_DNA"/>
</dbReference>
<dbReference type="AlphaFoldDB" id="T2GA93"/>
<dbReference type="GO" id="GO:0003723">
    <property type="term" value="F:RNA binding"/>
    <property type="evidence" value="ECO:0007669"/>
    <property type="project" value="InterPro"/>
</dbReference>
<dbReference type="Pfam" id="PF00773">
    <property type="entry name" value="RNB"/>
    <property type="match status" value="1"/>
</dbReference>
<evidence type="ECO:0000313" key="3">
    <source>
        <dbReference type="Proteomes" id="UP000016587"/>
    </source>
</evidence>
<dbReference type="RefSeq" id="WP_021759857.1">
    <property type="nucleotide sequence ID" value="NC_022444.1"/>
</dbReference>
<dbReference type="PANTHER" id="PTHR23355">
    <property type="entry name" value="RIBONUCLEASE"/>
    <property type="match status" value="1"/>
</dbReference>
<dbReference type="GO" id="GO:0000175">
    <property type="term" value="F:3'-5'-RNA exonuclease activity"/>
    <property type="evidence" value="ECO:0007669"/>
    <property type="project" value="TreeGrafter"/>
</dbReference>
<dbReference type="InterPro" id="IPR001900">
    <property type="entry name" value="RNase_II/R"/>
</dbReference>
<evidence type="ECO:0000313" key="2">
    <source>
        <dbReference type="EMBL" id="AGW13074.1"/>
    </source>
</evidence>
<feature type="domain" description="RNB" evidence="1">
    <location>
        <begin position="293"/>
        <end position="582"/>
    </location>
</feature>
<dbReference type="PANTHER" id="PTHR23355:SF42">
    <property type="entry name" value="RIBONUCLEASE II, CHLOROPLASTIC_MITOCHONDRIAL"/>
    <property type="match status" value="1"/>
</dbReference>
<evidence type="ECO:0000259" key="1">
    <source>
        <dbReference type="SMART" id="SM00955"/>
    </source>
</evidence>
<keyword evidence="3" id="KW-1185">Reference proteome</keyword>